<gene>
    <name evidence="6" type="ordered locus">AciX8_2078</name>
</gene>
<feature type="transmembrane region" description="Helical" evidence="5">
    <location>
        <begin position="212"/>
        <end position="232"/>
    </location>
</feature>
<dbReference type="EMBL" id="CP003130">
    <property type="protein sequence ID" value="AEU36407.1"/>
    <property type="molecule type" value="Genomic_DNA"/>
</dbReference>
<dbReference type="Gene3D" id="1.20.1740.10">
    <property type="entry name" value="Amino acid/polyamine transporter I"/>
    <property type="match status" value="1"/>
</dbReference>
<proteinExistence type="predicted"/>
<dbReference type="GO" id="GO:0016020">
    <property type="term" value="C:membrane"/>
    <property type="evidence" value="ECO:0007669"/>
    <property type="project" value="UniProtKB-SubCell"/>
</dbReference>
<feature type="transmembrane region" description="Helical" evidence="5">
    <location>
        <begin position="414"/>
        <end position="432"/>
    </location>
</feature>
<feature type="transmembrane region" description="Helical" evidence="5">
    <location>
        <begin position="173"/>
        <end position="192"/>
    </location>
</feature>
<dbReference type="HOGENOM" id="CLU_017999_1_0_0"/>
<dbReference type="PANTHER" id="PTHR47704">
    <property type="entry name" value="POTASSIUM TRANSPORTER KIMA"/>
    <property type="match status" value="1"/>
</dbReference>
<comment type="subcellular location">
    <subcellularLocation>
        <location evidence="1">Membrane</location>
        <topology evidence="1">Multi-pass membrane protein</topology>
    </subcellularLocation>
</comment>
<dbReference type="OrthoDB" id="9759676at2"/>
<keyword evidence="3 5" id="KW-1133">Transmembrane helix</keyword>
<feature type="transmembrane region" description="Helical" evidence="5">
    <location>
        <begin position="303"/>
        <end position="324"/>
    </location>
</feature>
<feature type="transmembrane region" description="Helical" evidence="5">
    <location>
        <begin position="378"/>
        <end position="402"/>
    </location>
</feature>
<name>G8NTT3_GRAMM</name>
<dbReference type="eggNOG" id="COG0531">
    <property type="taxonomic scope" value="Bacteria"/>
</dbReference>
<feature type="transmembrane region" description="Helical" evidence="5">
    <location>
        <begin position="141"/>
        <end position="161"/>
    </location>
</feature>
<organism evidence="6 7">
    <name type="scientific">Granulicella mallensis (strain ATCC BAA-1857 / DSM 23137 / MP5ACTX8)</name>
    <dbReference type="NCBI Taxonomy" id="682795"/>
    <lineage>
        <taxon>Bacteria</taxon>
        <taxon>Pseudomonadati</taxon>
        <taxon>Acidobacteriota</taxon>
        <taxon>Terriglobia</taxon>
        <taxon>Terriglobales</taxon>
        <taxon>Acidobacteriaceae</taxon>
        <taxon>Granulicella</taxon>
    </lineage>
</organism>
<evidence type="ECO:0000256" key="3">
    <source>
        <dbReference type="ARBA" id="ARBA00022989"/>
    </source>
</evidence>
<feature type="transmembrane region" description="Helical" evidence="5">
    <location>
        <begin position="253"/>
        <end position="276"/>
    </location>
</feature>
<evidence type="ECO:0000256" key="5">
    <source>
        <dbReference type="SAM" id="Phobius"/>
    </source>
</evidence>
<dbReference type="GO" id="GO:0022857">
    <property type="term" value="F:transmembrane transporter activity"/>
    <property type="evidence" value="ECO:0007669"/>
    <property type="project" value="InterPro"/>
</dbReference>
<dbReference type="Proteomes" id="UP000007113">
    <property type="component" value="Chromosome"/>
</dbReference>
<evidence type="ECO:0000256" key="1">
    <source>
        <dbReference type="ARBA" id="ARBA00004141"/>
    </source>
</evidence>
<evidence type="ECO:0000256" key="2">
    <source>
        <dbReference type="ARBA" id="ARBA00022692"/>
    </source>
</evidence>
<accession>G8NTT3</accession>
<feature type="transmembrane region" description="Helical" evidence="5">
    <location>
        <begin position="49"/>
        <end position="77"/>
    </location>
</feature>
<evidence type="ECO:0000313" key="6">
    <source>
        <dbReference type="EMBL" id="AEU36407.1"/>
    </source>
</evidence>
<dbReference type="InterPro" id="IPR053153">
    <property type="entry name" value="APC_K+_Transporter"/>
</dbReference>
<feature type="transmembrane region" description="Helical" evidence="5">
    <location>
        <begin position="438"/>
        <end position="456"/>
    </location>
</feature>
<keyword evidence="2 5" id="KW-0812">Transmembrane</keyword>
<dbReference type="InterPro" id="IPR002293">
    <property type="entry name" value="AA/rel_permease1"/>
</dbReference>
<dbReference type="eggNOG" id="COG1801">
    <property type="taxonomic scope" value="Bacteria"/>
</dbReference>
<dbReference type="RefSeq" id="WP_014265285.1">
    <property type="nucleotide sequence ID" value="NC_016631.1"/>
</dbReference>
<dbReference type="PANTHER" id="PTHR47704:SF1">
    <property type="entry name" value="POTASSIUM TRANSPORTER KIMA"/>
    <property type="match status" value="1"/>
</dbReference>
<keyword evidence="4 5" id="KW-0472">Membrane</keyword>
<reference evidence="6 7" key="1">
    <citation type="submission" date="2011-11" db="EMBL/GenBank/DDBJ databases">
        <title>Complete sequence of Granulicella mallensis MP5ACTX8.</title>
        <authorList>
            <consortium name="US DOE Joint Genome Institute"/>
            <person name="Lucas S."/>
            <person name="Copeland A."/>
            <person name="Lapidus A."/>
            <person name="Cheng J.-F."/>
            <person name="Goodwin L."/>
            <person name="Pitluck S."/>
            <person name="Peters L."/>
            <person name="Lu M."/>
            <person name="Detter J.C."/>
            <person name="Han C."/>
            <person name="Tapia R."/>
            <person name="Land M."/>
            <person name="Hauser L."/>
            <person name="Kyrpides N."/>
            <person name="Ivanova N."/>
            <person name="Mikhailova N."/>
            <person name="Pagani I."/>
            <person name="Rawat S."/>
            <person name="Mannisto M."/>
            <person name="Haggblom M."/>
            <person name="Woyke T."/>
        </authorList>
    </citation>
    <scope>NUCLEOTIDE SEQUENCE [LARGE SCALE GENOMIC DNA]</scope>
    <source>
        <strain evidence="7">ATCC BAA-1857 / DSM 23137 / MP5ACTX8</strain>
    </source>
</reference>
<dbReference type="Pfam" id="PF13520">
    <property type="entry name" value="AA_permease_2"/>
    <property type="match status" value="1"/>
</dbReference>
<feature type="transmembrane region" description="Helical" evidence="5">
    <location>
        <begin position="351"/>
        <end position="372"/>
    </location>
</feature>
<dbReference type="AlphaFoldDB" id="G8NTT3"/>
<sequence>MSLFSLLAGKPLATSEERAEHIGPISGIPVFGLDALSSAAYGPEAALTLLIPLGVAGIAHIVPISFAIIGLLAIVFFSYMQTIDAYPNGGGSYTVASENLGETAGLLAAAALMIDYILNAAVGISAGVGALVSAFPLLQPHTLALCLAILLLLTLINIRGVKDTGTAFLIPTYLFLGSLLVVIILGGIRALAAHGHPVPVIAPPHLPAVTSALSLWLLLKVFASGCTAMTGVEAVSNGVNAFRAPTQKNAKRTLTIIIILLMVFLAGIALLCRAYNIGATDPTGNGYQSVLSQLISAVMGRGWFYYVSIGSILAVLALSANTSYADFPRLTRAIAQHDYLPHVFKIRGRRLLYSHGIVALVGFTGALLIIFGGVTDRLIPLFAIGAFLAFTLSQAGMVVHWYKYPGKGTRQRMIVNGIGAIATGITLIVVLVTKFREGAWITAILIPALILLMAGVKKHYDRVAREINIDRPMHVENLAHPLVVVPLDRWTRITEKGLRFAMKLSERVEAVHVDAEECRDEVEQMWQRNVAEPIQIAGKPLPRLVFLPSPYRFVLLPLVEYIFQLEREHPECQIAVLVPELVVKHWWQTPLHNQRAQLLKLMLLVRGNQRITVINIPWYL</sequence>
<feature type="transmembrane region" description="Helical" evidence="5">
    <location>
        <begin position="116"/>
        <end position="135"/>
    </location>
</feature>
<evidence type="ECO:0000256" key="4">
    <source>
        <dbReference type="ARBA" id="ARBA00023136"/>
    </source>
</evidence>
<keyword evidence="7" id="KW-1185">Reference proteome</keyword>
<protein>
    <submittedName>
        <fullName evidence="6">Amino acid permease-associated region</fullName>
    </submittedName>
</protein>
<evidence type="ECO:0000313" key="7">
    <source>
        <dbReference type="Proteomes" id="UP000007113"/>
    </source>
</evidence>
<dbReference type="KEGG" id="gma:AciX8_2078"/>